<evidence type="ECO:0000313" key="2">
    <source>
        <dbReference type="EMBL" id="UWX56560.1"/>
    </source>
</evidence>
<sequence>MTAQPVQAVPQDAPPMLVICATDDPLGLATGSIELYSSWLKENKTVGLHMYSKGGHGFGMKEQNLPSDDWIQRFYDWWEIEIND</sequence>
<accession>A0ABY5YBW2</accession>
<dbReference type="SUPFAM" id="SSF53474">
    <property type="entry name" value="alpha/beta-Hydrolases"/>
    <property type="match status" value="1"/>
</dbReference>
<evidence type="ECO:0000259" key="1">
    <source>
        <dbReference type="Pfam" id="PF00326"/>
    </source>
</evidence>
<dbReference type="Proteomes" id="UP001059209">
    <property type="component" value="Chromosome"/>
</dbReference>
<protein>
    <submittedName>
        <fullName evidence="2">S9 family peptidase</fullName>
    </submittedName>
</protein>
<feature type="domain" description="Peptidase S9 prolyl oligopeptidase catalytic" evidence="1">
    <location>
        <begin position="4"/>
        <end position="79"/>
    </location>
</feature>
<proteinExistence type="predicted"/>
<reference evidence="2" key="1">
    <citation type="submission" date="2022-09" db="EMBL/GenBank/DDBJ databases">
        <title>Maribacter litopenaei sp. nov., isolated from the intestinal tract of the Pacific White Shrimp, Litopenaeus vannamei.</title>
        <authorList>
            <person name="Kim S.Y."/>
            <person name="Hwang C.Y."/>
        </authorList>
    </citation>
    <scope>NUCLEOTIDE SEQUENCE</scope>
    <source>
        <strain evidence="2">HL-LV01</strain>
    </source>
</reference>
<dbReference type="Gene3D" id="3.40.50.1820">
    <property type="entry name" value="alpha/beta hydrolase"/>
    <property type="match status" value="1"/>
</dbReference>
<evidence type="ECO:0000313" key="3">
    <source>
        <dbReference type="Proteomes" id="UP001059209"/>
    </source>
</evidence>
<gene>
    <name evidence="2" type="ORF">NYZ99_05690</name>
</gene>
<keyword evidence="3" id="KW-1185">Reference proteome</keyword>
<dbReference type="Pfam" id="PF00326">
    <property type="entry name" value="Peptidase_S9"/>
    <property type="match status" value="1"/>
</dbReference>
<organism evidence="2 3">
    <name type="scientific">Maribacter litopenaei</name>
    <dbReference type="NCBI Taxonomy" id="2976127"/>
    <lineage>
        <taxon>Bacteria</taxon>
        <taxon>Pseudomonadati</taxon>
        <taxon>Bacteroidota</taxon>
        <taxon>Flavobacteriia</taxon>
        <taxon>Flavobacteriales</taxon>
        <taxon>Flavobacteriaceae</taxon>
        <taxon>Maribacter</taxon>
    </lineage>
</organism>
<dbReference type="EMBL" id="CP104205">
    <property type="protein sequence ID" value="UWX56560.1"/>
    <property type="molecule type" value="Genomic_DNA"/>
</dbReference>
<dbReference type="InterPro" id="IPR001375">
    <property type="entry name" value="Peptidase_S9_cat"/>
</dbReference>
<dbReference type="InterPro" id="IPR029058">
    <property type="entry name" value="AB_hydrolase_fold"/>
</dbReference>
<name>A0ABY5YBW2_9FLAO</name>